<evidence type="ECO:0000256" key="3">
    <source>
        <dbReference type="ARBA" id="ARBA00005179"/>
    </source>
</evidence>
<dbReference type="SUPFAM" id="SSF48264">
    <property type="entry name" value="Cytochrome P450"/>
    <property type="match status" value="1"/>
</dbReference>
<keyword evidence="12 14" id="KW-0472">Membrane</keyword>
<keyword evidence="11" id="KW-0503">Monooxygenase</keyword>
<keyword evidence="10 13" id="KW-0408">Iron</keyword>
<keyword evidence="16" id="KW-1185">Reference proteome</keyword>
<evidence type="ECO:0000256" key="10">
    <source>
        <dbReference type="ARBA" id="ARBA00023004"/>
    </source>
</evidence>
<evidence type="ECO:0000256" key="4">
    <source>
        <dbReference type="ARBA" id="ARBA00010617"/>
    </source>
</evidence>
<reference evidence="15 16" key="1">
    <citation type="submission" date="2021-08" db="EMBL/GenBank/DDBJ databases">
        <title>Draft Genome Sequence of Phanerochaete sordida strain YK-624.</title>
        <authorList>
            <person name="Mori T."/>
            <person name="Dohra H."/>
            <person name="Suzuki T."/>
            <person name="Kawagishi H."/>
            <person name="Hirai H."/>
        </authorList>
    </citation>
    <scope>NUCLEOTIDE SEQUENCE [LARGE SCALE GENOMIC DNA]</scope>
    <source>
        <strain evidence="15 16">YK-624</strain>
    </source>
</reference>
<dbReference type="PRINTS" id="PR00463">
    <property type="entry name" value="EP450I"/>
</dbReference>
<dbReference type="InterPro" id="IPR036396">
    <property type="entry name" value="Cyt_P450_sf"/>
</dbReference>
<comment type="pathway">
    <text evidence="3">Secondary metabolite biosynthesis.</text>
</comment>
<evidence type="ECO:0000256" key="8">
    <source>
        <dbReference type="ARBA" id="ARBA00022989"/>
    </source>
</evidence>
<evidence type="ECO:0000256" key="11">
    <source>
        <dbReference type="ARBA" id="ARBA00023033"/>
    </source>
</evidence>
<evidence type="ECO:0000256" key="13">
    <source>
        <dbReference type="PIRSR" id="PIRSR602401-1"/>
    </source>
</evidence>
<evidence type="ECO:0000256" key="5">
    <source>
        <dbReference type="ARBA" id="ARBA00022617"/>
    </source>
</evidence>
<keyword evidence="9" id="KW-0560">Oxidoreductase</keyword>
<evidence type="ECO:0000256" key="1">
    <source>
        <dbReference type="ARBA" id="ARBA00001971"/>
    </source>
</evidence>
<evidence type="ECO:0000256" key="14">
    <source>
        <dbReference type="SAM" id="Phobius"/>
    </source>
</evidence>
<dbReference type="GO" id="GO:0020037">
    <property type="term" value="F:heme binding"/>
    <property type="evidence" value="ECO:0007669"/>
    <property type="project" value="InterPro"/>
</dbReference>
<dbReference type="InterPro" id="IPR002401">
    <property type="entry name" value="Cyt_P450_E_grp-I"/>
</dbReference>
<evidence type="ECO:0000256" key="7">
    <source>
        <dbReference type="ARBA" id="ARBA00022723"/>
    </source>
</evidence>
<feature type="transmembrane region" description="Helical" evidence="14">
    <location>
        <begin position="6"/>
        <end position="24"/>
    </location>
</feature>
<feature type="binding site" description="axial binding residue" evidence="13">
    <location>
        <position position="438"/>
    </location>
    <ligand>
        <name>heme</name>
        <dbReference type="ChEBI" id="CHEBI:30413"/>
    </ligand>
    <ligandPart>
        <name>Fe</name>
        <dbReference type="ChEBI" id="CHEBI:18248"/>
    </ligandPart>
</feature>
<keyword evidence="7 13" id="KW-0479">Metal-binding</keyword>
<evidence type="ECO:0000256" key="2">
    <source>
        <dbReference type="ARBA" id="ARBA00004167"/>
    </source>
</evidence>
<name>A0A9P3G1Q1_9APHY</name>
<dbReference type="AlphaFoldDB" id="A0A9P3G1Q1"/>
<dbReference type="InterPro" id="IPR001128">
    <property type="entry name" value="Cyt_P450"/>
</dbReference>
<keyword evidence="5 13" id="KW-0349">Heme</keyword>
<dbReference type="GO" id="GO:0005506">
    <property type="term" value="F:iron ion binding"/>
    <property type="evidence" value="ECO:0007669"/>
    <property type="project" value="InterPro"/>
</dbReference>
<dbReference type="Gene3D" id="1.10.630.10">
    <property type="entry name" value="Cytochrome P450"/>
    <property type="match status" value="1"/>
</dbReference>
<dbReference type="Pfam" id="PF00067">
    <property type="entry name" value="p450"/>
    <property type="match status" value="1"/>
</dbReference>
<dbReference type="InterPro" id="IPR050364">
    <property type="entry name" value="Cytochrome_P450_fung"/>
</dbReference>
<dbReference type="GO" id="GO:0016705">
    <property type="term" value="F:oxidoreductase activity, acting on paired donors, with incorporation or reduction of molecular oxygen"/>
    <property type="evidence" value="ECO:0007669"/>
    <property type="project" value="InterPro"/>
</dbReference>
<dbReference type="GO" id="GO:0016020">
    <property type="term" value="C:membrane"/>
    <property type="evidence" value="ECO:0007669"/>
    <property type="project" value="UniProtKB-SubCell"/>
</dbReference>
<protein>
    <submittedName>
        <fullName evidence="15">Cytochrome P450</fullName>
    </submittedName>
</protein>
<organism evidence="15 16">
    <name type="scientific">Phanerochaete sordida</name>
    <dbReference type="NCBI Taxonomy" id="48140"/>
    <lineage>
        <taxon>Eukaryota</taxon>
        <taxon>Fungi</taxon>
        <taxon>Dikarya</taxon>
        <taxon>Basidiomycota</taxon>
        <taxon>Agaricomycotina</taxon>
        <taxon>Agaricomycetes</taxon>
        <taxon>Polyporales</taxon>
        <taxon>Phanerochaetaceae</taxon>
        <taxon>Phanerochaete</taxon>
    </lineage>
</organism>
<dbReference type="PANTHER" id="PTHR46300">
    <property type="entry name" value="P450, PUTATIVE (EUROFUNG)-RELATED-RELATED"/>
    <property type="match status" value="1"/>
</dbReference>
<dbReference type="Proteomes" id="UP000703269">
    <property type="component" value="Unassembled WGS sequence"/>
</dbReference>
<accession>A0A9P3G1Q1</accession>
<gene>
    <name evidence="15" type="ORF">PsYK624_034800</name>
</gene>
<evidence type="ECO:0000313" key="15">
    <source>
        <dbReference type="EMBL" id="GJE87397.1"/>
    </source>
</evidence>
<comment type="caution">
    <text evidence="15">The sequence shown here is derived from an EMBL/GenBank/DDBJ whole genome shotgun (WGS) entry which is preliminary data.</text>
</comment>
<comment type="cofactor">
    <cofactor evidence="1 13">
        <name>heme</name>
        <dbReference type="ChEBI" id="CHEBI:30413"/>
    </cofactor>
</comment>
<evidence type="ECO:0000256" key="6">
    <source>
        <dbReference type="ARBA" id="ARBA00022692"/>
    </source>
</evidence>
<dbReference type="EMBL" id="BPQB01000006">
    <property type="protein sequence ID" value="GJE87397.1"/>
    <property type="molecule type" value="Genomic_DNA"/>
</dbReference>
<proteinExistence type="inferred from homology"/>
<evidence type="ECO:0000313" key="16">
    <source>
        <dbReference type="Proteomes" id="UP000703269"/>
    </source>
</evidence>
<keyword evidence="6 14" id="KW-0812">Transmembrane</keyword>
<evidence type="ECO:0000256" key="12">
    <source>
        <dbReference type="ARBA" id="ARBA00023136"/>
    </source>
</evidence>
<dbReference type="GO" id="GO:0004497">
    <property type="term" value="F:monooxygenase activity"/>
    <property type="evidence" value="ECO:0007669"/>
    <property type="project" value="UniProtKB-KW"/>
</dbReference>
<evidence type="ECO:0000256" key="9">
    <source>
        <dbReference type="ARBA" id="ARBA00023002"/>
    </source>
</evidence>
<comment type="similarity">
    <text evidence="4">Belongs to the cytochrome P450 family.</text>
</comment>
<sequence length="501" mass="55848">MVSLPPFEVLLAISVLIIIVAWLLRSSRRPSGLPPGPPGLPILGNALEISADNTYKGLAKWGKLYGPVVAVKAFSQTCIVINSPDAANEILSKSSATTSHRIVRPMALLSGWERALPHLQPAAEFRQHRQYMKIAVGAAAMMEYEPEHERRALQLVQKLSRNPKEIYNEVAFWIAVSFEHVAYGTDEEEDFSGFVEMGRHALKIFQETSSPMILWAVDILPSLRYLPSWLPGMGFKRQADTWRMYMRELLDKAFENSVRRMEAGGSSSCLISRVAECQPLDTLDENSKEILKNAALNIYVGGFDTMTSMVLSFFLAMTLYPDVQKGAQLKVDAVTHGLRLPTFADRDSLPCIDRMVKEVLRWAVPTTLVFPHSQDPSQDAIVDGVFIPKGSLLIVNTGGIFEDPEIYADPRRFWPDRFLDDNVLDPFSVAFGYARRKCIGMHFVEKRLWITIATALATLDVCAPTNPGARAPRAAWTSGAMRLPLSFDAVFNVRHPALIEG</sequence>
<dbReference type="OrthoDB" id="1055148at2759"/>
<comment type="subcellular location">
    <subcellularLocation>
        <location evidence="2">Membrane</location>
        <topology evidence="2">Single-pass membrane protein</topology>
    </subcellularLocation>
</comment>
<keyword evidence="8 14" id="KW-1133">Transmembrane helix</keyword>
<dbReference type="PANTHER" id="PTHR46300:SF7">
    <property type="entry name" value="P450, PUTATIVE (EUROFUNG)-RELATED"/>
    <property type="match status" value="1"/>
</dbReference>